<dbReference type="AlphaFoldDB" id="A0A5E4QPA0"/>
<evidence type="ECO:0000313" key="3">
    <source>
        <dbReference type="Proteomes" id="UP000324832"/>
    </source>
</evidence>
<keyword evidence="3" id="KW-1185">Reference proteome</keyword>
<organism evidence="2 3">
    <name type="scientific">Leptidea sinapis</name>
    <dbReference type="NCBI Taxonomy" id="189913"/>
    <lineage>
        <taxon>Eukaryota</taxon>
        <taxon>Metazoa</taxon>
        <taxon>Ecdysozoa</taxon>
        <taxon>Arthropoda</taxon>
        <taxon>Hexapoda</taxon>
        <taxon>Insecta</taxon>
        <taxon>Pterygota</taxon>
        <taxon>Neoptera</taxon>
        <taxon>Endopterygota</taxon>
        <taxon>Lepidoptera</taxon>
        <taxon>Glossata</taxon>
        <taxon>Ditrysia</taxon>
        <taxon>Papilionoidea</taxon>
        <taxon>Pieridae</taxon>
        <taxon>Dismorphiinae</taxon>
        <taxon>Leptidea</taxon>
    </lineage>
</organism>
<dbReference type="EMBL" id="FZQP02004189">
    <property type="protein sequence ID" value="VVC99500.1"/>
    <property type="molecule type" value="Genomic_DNA"/>
</dbReference>
<evidence type="ECO:0000256" key="1">
    <source>
        <dbReference type="SAM" id="Phobius"/>
    </source>
</evidence>
<proteinExistence type="predicted"/>
<feature type="transmembrane region" description="Helical" evidence="1">
    <location>
        <begin position="19"/>
        <end position="39"/>
    </location>
</feature>
<evidence type="ECO:0000313" key="2">
    <source>
        <dbReference type="EMBL" id="VVC99500.1"/>
    </source>
</evidence>
<protein>
    <submittedName>
        <fullName evidence="2">Uncharacterized protein</fullName>
    </submittedName>
</protein>
<keyword evidence="1" id="KW-0472">Membrane</keyword>
<reference evidence="2 3" key="1">
    <citation type="submission" date="2017-07" db="EMBL/GenBank/DDBJ databases">
        <authorList>
            <person name="Talla V."/>
            <person name="Backstrom N."/>
        </authorList>
    </citation>
    <scope>NUCLEOTIDE SEQUENCE [LARGE SCALE GENOMIC DNA]</scope>
</reference>
<keyword evidence="1" id="KW-1133">Transmembrane helix</keyword>
<sequence length="120" mass="13129">MCEIFPEVNTCCLVTSVRIGMLLISILAIMSGVVVLSVMEKSSNINMGKVENLTYIKGVCLADLPRSCDRIHHGGGDCDRVSPEARLHSEGSRLVVGVHSAYHDCCLSVLKLIDKSYSRY</sequence>
<accession>A0A5E4QPA0</accession>
<keyword evidence="1" id="KW-0812">Transmembrane</keyword>
<name>A0A5E4QPA0_9NEOP</name>
<gene>
    <name evidence="2" type="ORF">LSINAPIS_LOCUS10372</name>
</gene>
<dbReference type="Proteomes" id="UP000324832">
    <property type="component" value="Unassembled WGS sequence"/>
</dbReference>